<dbReference type="OrthoDB" id="795606at2"/>
<evidence type="ECO:0000256" key="1">
    <source>
        <dbReference type="ARBA" id="ARBA00008591"/>
    </source>
</evidence>
<dbReference type="InterPro" id="IPR052912">
    <property type="entry name" value="UPF0111_domain"/>
</dbReference>
<organism evidence="2 3">
    <name type="scientific">Mucilaginibacter terrenus</name>
    <dbReference type="NCBI Taxonomy" id="2482727"/>
    <lineage>
        <taxon>Bacteria</taxon>
        <taxon>Pseudomonadati</taxon>
        <taxon>Bacteroidota</taxon>
        <taxon>Sphingobacteriia</taxon>
        <taxon>Sphingobacteriales</taxon>
        <taxon>Sphingobacteriaceae</taxon>
        <taxon>Mucilaginibacter</taxon>
    </lineage>
</organism>
<dbReference type="InterPro" id="IPR018445">
    <property type="entry name" value="Put_Phosphate_transp_reg"/>
</dbReference>
<dbReference type="PANTHER" id="PTHR37298">
    <property type="entry name" value="UPF0111 PROTEIN YKAA"/>
    <property type="match status" value="1"/>
</dbReference>
<evidence type="ECO:0000313" key="3">
    <source>
        <dbReference type="Proteomes" id="UP000260823"/>
    </source>
</evidence>
<accession>A0A3E2NPL7</accession>
<dbReference type="Pfam" id="PF01865">
    <property type="entry name" value="PhoU_div"/>
    <property type="match status" value="1"/>
</dbReference>
<dbReference type="EMBL" id="QWDE01000002">
    <property type="protein sequence ID" value="RFZ82903.1"/>
    <property type="molecule type" value="Genomic_DNA"/>
</dbReference>
<reference evidence="2 3" key="1">
    <citation type="submission" date="2018-08" db="EMBL/GenBank/DDBJ databases">
        <title>Mucilaginibacter terrae sp. nov., isolated from manganese diggings.</title>
        <authorList>
            <person name="Huang Y."/>
            <person name="Zhou Z."/>
        </authorList>
    </citation>
    <scope>NUCLEOTIDE SEQUENCE [LARGE SCALE GENOMIC DNA]</scope>
    <source>
        <strain evidence="2 3">ZH6</strain>
    </source>
</reference>
<proteinExistence type="inferred from homology"/>
<keyword evidence="3" id="KW-1185">Reference proteome</keyword>
<dbReference type="PANTHER" id="PTHR37298:SF1">
    <property type="entry name" value="UPF0111 PROTEIN YKAA"/>
    <property type="match status" value="1"/>
</dbReference>
<sequence length="221" mass="24794">MFTTNIPMASKLFKFFIPKNQLFFNLFNQSSANNLEMSNLLYKIVSGENKADSTKQLYDLDRLKQTGNELKHKVYLASAKAFVSPFERNDMYALASSINHICDYIHISSRRFSLYQGDMAAPAIKELSGIIIETSTELDNAVKGLSNLSNADSIKQSCNKVKELENYADRIYSKAVGSIMSSDGDSIEQIKFTEILAALERTTDKCEDATNVIESIIIKNQ</sequence>
<comment type="caution">
    <text evidence="2">The sequence shown here is derived from an EMBL/GenBank/DDBJ whole genome shotgun (WGS) entry which is preliminary data.</text>
</comment>
<dbReference type="InterPro" id="IPR038078">
    <property type="entry name" value="PhoU-like_sf"/>
</dbReference>
<evidence type="ECO:0000313" key="2">
    <source>
        <dbReference type="EMBL" id="RFZ82903.1"/>
    </source>
</evidence>
<dbReference type="Gene3D" id="1.20.58.220">
    <property type="entry name" value="Phosphate transport system protein phou homolog 2, domain 2"/>
    <property type="match status" value="1"/>
</dbReference>
<name>A0A3E2NPL7_9SPHI</name>
<gene>
    <name evidence="2" type="ORF">DYU05_12145</name>
</gene>
<comment type="similarity">
    <text evidence="1">Belongs to the UPF0111 family.</text>
</comment>
<dbReference type="AlphaFoldDB" id="A0A3E2NPL7"/>
<dbReference type="Proteomes" id="UP000260823">
    <property type="component" value="Unassembled WGS sequence"/>
</dbReference>
<protein>
    <submittedName>
        <fullName evidence="2">DUF47 family protein</fullName>
    </submittedName>
</protein>